<sequence>MPNSWEQYFKENRAQLDIHQPDEERMWQAIAERQKSGSVVKHWGFRIAVAIAVVLAVGVFVRHELMMQQQLDTLAAINKELAAKEHDYIMRVNQKWDEFRSLPSVEIDFDAMLQEEIKILDDIYSKCLDDIKAHGYNERAVLIMLDTYEKRLRVLERLINEKRKQNKDEKKSNHIRI</sequence>
<dbReference type="EMBL" id="JAGUCN010000016">
    <property type="protein sequence ID" value="MBS2212575.1"/>
    <property type="molecule type" value="Genomic_DNA"/>
</dbReference>
<keyword evidence="4" id="KW-1185">Reference proteome</keyword>
<organism evidence="3 4">
    <name type="scientific">Carboxylicivirga mesophila</name>
    <dbReference type="NCBI Taxonomy" id="1166478"/>
    <lineage>
        <taxon>Bacteria</taxon>
        <taxon>Pseudomonadati</taxon>
        <taxon>Bacteroidota</taxon>
        <taxon>Bacteroidia</taxon>
        <taxon>Marinilabiliales</taxon>
        <taxon>Marinilabiliaceae</taxon>
        <taxon>Carboxylicivirga</taxon>
    </lineage>
</organism>
<evidence type="ECO:0000313" key="3">
    <source>
        <dbReference type="EMBL" id="MBS2212575.1"/>
    </source>
</evidence>
<feature type="transmembrane region" description="Helical" evidence="2">
    <location>
        <begin position="43"/>
        <end position="61"/>
    </location>
</feature>
<name>A0ABS5KC62_9BACT</name>
<keyword evidence="2" id="KW-0812">Transmembrane</keyword>
<evidence type="ECO:0000313" key="4">
    <source>
        <dbReference type="Proteomes" id="UP000721861"/>
    </source>
</evidence>
<keyword evidence="2" id="KW-1133">Transmembrane helix</keyword>
<reference evidence="3 4" key="1">
    <citation type="journal article" date="2014" name="Int. J. Syst. Evol. Microbiol.">
        <title>Carboxylicivirga gen. nov. in the family Marinilabiliaceae with two novel species, Carboxylicivirga mesophila sp. nov. and Carboxylicivirga taeanensis sp. nov., and reclassification of Cytophaga fermentans as Saccharicrinis fermentans gen. nov., comb. nov.</title>
        <authorList>
            <person name="Yang S.H."/>
            <person name="Seo H.S."/>
            <person name="Woo J.H."/>
            <person name="Oh H.M."/>
            <person name="Jang H."/>
            <person name="Lee J.H."/>
            <person name="Kim S.J."/>
            <person name="Kwon K.K."/>
        </authorList>
    </citation>
    <scope>NUCLEOTIDE SEQUENCE [LARGE SCALE GENOMIC DNA]</scope>
    <source>
        <strain evidence="3 4">JCM 18290</strain>
    </source>
</reference>
<evidence type="ECO:0008006" key="5">
    <source>
        <dbReference type="Google" id="ProtNLM"/>
    </source>
</evidence>
<evidence type="ECO:0000256" key="1">
    <source>
        <dbReference type="SAM" id="Coils"/>
    </source>
</evidence>
<proteinExistence type="predicted"/>
<evidence type="ECO:0000256" key="2">
    <source>
        <dbReference type="SAM" id="Phobius"/>
    </source>
</evidence>
<keyword evidence="2" id="KW-0472">Membrane</keyword>
<keyword evidence="1" id="KW-0175">Coiled coil</keyword>
<accession>A0ABS5KC62</accession>
<comment type="caution">
    <text evidence="3">The sequence shown here is derived from an EMBL/GenBank/DDBJ whole genome shotgun (WGS) entry which is preliminary data.</text>
</comment>
<gene>
    <name evidence="3" type="ORF">KEM09_14250</name>
</gene>
<protein>
    <recommendedName>
        <fullName evidence="5">Anti-sigma factor</fullName>
    </recommendedName>
</protein>
<dbReference type="RefSeq" id="WP_212229309.1">
    <property type="nucleotide sequence ID" value="NZ_JAGUCN010000016.1"/>
</dbReference>
<feature type="coiled-coil region" evidence="1">
    <location>
        <begin position="145"/>
        <end position="172"/>
    </location>
</feature>
<dbReference type="Proteomes" id="UP000721861">
    <property type="component" value="Unassembled WGS sequence"/>
</dbReference>